<dbReference type="Pfam" id="PF19515">
    <property type="entry name" value="DUF6048"/>
    <property type="match status" value="1"/>
</dbReference>
<dbReference type="OrthoDB" id="1199048at2"/>
<dbReference type="PATRIC" id="fig|1300343.5.peg.1619"/>
<dbReference type="InterPro" id="IPR046111">
    <property type="entry name" value="DUF6048"/>
</dbReference>
<keyword evidence="3" id="KW-1185">Reference proteome</keyword>
<evidence type="ECO:0000313" key="2">
    <source>
        <dbReference type="EMBL" id="KGO07777.1"/>
    </source>
</evidence>
<dbReference type="EMBL" id="JSAQ01000001">
    <property type="protein sequence ID" value="KGO07777.1"/>
    <property type="molecule type" value="Genomic_DNA"/>
</dbReference>
<organism evidence="2 3">
    <name type="scientific">Dokdonia donghaensis DSW-1</name>
    <dbReference type="NCBI Taxonomy" id="1300343"/>
    <lineage>
        <taxon>Bacteria</taxon>
        <taxon>Pseudomonadati</taxon>
        <taxon>Bacteroidota</taxon>
        <taxon>Flavobacteriia</taxon>
        <taxon>Flavobacteriales</taxon>
        <taxon>Flavobacteriaceae</taxon>
        <taxon>Dokdonia</taxon>
    </lineage>
</organism>
<name>A0A0A2GX16_9FLAO</name>
<accession>A0A0A2GX16</accession>
<dbReference type="AlphaFoldDB" id="A0A0A2GX16"/>
<evidence type="ECO:0000313" key="3">
    <source>
        <dbReference type="Proteomes" id="UP000030140"/>
    </source>
</evidence>
<evidence type="ECO:0008006" key="4">
    <source>
        <dbReference type="Google" id="ProtNLM"/>
    </source>
</evidence>
<gene>
    <name evidence="2" type="ORF">NV36_13635</name>
</gene>
<dbReference type="RefSeq" id="WP_035328213.1">
    <property type="nucleotide sequence ID" value="NZ_CP015125.1"/>
</dbReference>
<comment type="caution">
    <text evidence="2">The sequence shown here is derived from an EMBL/GenBank/DDBJ whole genome shotgun (WGS) entry which is preliminary data.</text>
</comment>
<protein>
    <recommendedName>
        <fullName evidence="4">Outer membrane protein beta-barrel domain-containing protein</fullName>
    </recommendedName>
</protein>
<dbReference type="KEGG" id="ddo:I597_1613"/>
<sequence length="241" mass="26877">MIKLKHTLVFFTSLLFTIISAGVSAQDIGEEAIAIDTVTKDPTDYYGLRVGIDLSKPVRSFLDDNYTGFEVVGDFRIKKNYYLAAELGNETKVTDLPNIENTTKGSYVKAGFNYNAYENWFGMNNLIYAGVRAGFSSFSQELDSYTIYTTNPLFGDDTRVDSQDFSGLNATWLELKLGLEVELFSNIYLGVNVQIKRSITTKDPDGYANLYIPGFGKVTEDSTVGVGYGYTLSYLIPIFKK</sequence>
<feature type="signal peptide" evidence="1">
    <location>
        <begin position="1"/>
        <end position="25"/>
    </location>
</feature>
<evidence type="ECO:0000256" key="1">
    <source>
        <dbReference type="SAM" id="SignalP"/>
    </source>
</evidence>
<keyword evidence="1" id="KW-0732">Signal</keyword>
<reference evidence="2 3" key="1">
    <citation type="submission" date="2014-10" db="EMBL/GenBank/DDBJ databases">
        <title>Draft genome sequence of the proteorhodopsin-containing marine bacterium Dokdonia donghaensis.</title>
        <authorList>
            <person name="Gomez-Consarnau L."/>
            <person name="Gonzalez J.M."/>
            <person name="Riedel T."/>
            <person name="Jaenicke S."/>
            <person name="Wagner-Doebler I."/>
            <person name="Fuhrman J.A."/>
        </authorList>
    </citation>
    <scope>NUCLEOTIDE SEQUENCE [LARGE SCALE GENOMIC DNA]</scope>
    <source>
        <strain evidence="2 3">DSW-1</strain>
    </source>
</reference>
<proteinExistence type="predicted"/>
<feature type="chain" id="PRO_5001987887" description="Outer membrane protein beta-barrel domain-containing protein" evidence="1">
    <location>
        <begin position="26"/>
        <end position="241"/>
    </location>
</feature>
<dbReference type="Proteomes" id="UP000030140">
    <property type="component" value="Unassembled WGS sequence"/>
</dbReference>